<protein>
    <submittedName>
        <fullName evidence="1 2">Uncharacterized protein</fullName>
    </submittedName>
</protein>
<proteinExistence type="predicted"/>
<dbReference type="AlphaFoldDB" id="A0A180FXH5"/>
<gene>
    <name evidence="1" type="ORF">PTTG_30768</name>
</gene>
<accession>A0A180FXH5</accession>
<evidence type="ECO:0000313" key="1">
    <source>
        <dbReference type="EMBL" id="OAV85130.1"/>
    </source>
</evidence>
<reference evidence="2 3" key="3">
    <citation type="journal article" date="2017" name="G3 (Bethesda)">
        <title>Comparative analysis highlights variable genome content of wheat rusts and divergence of the mating loci.</title>
        <authorList>
            <person name="Cuomo C.A."/>
            <person name="Bakkeren G."/>
            <person name="Khalil H.B."/>
            <person name="Panwar V."/>
            <person name="Joly D."/>
            <person name="Linning R."/>
            <person name="Sakthikumar S."/>
            <person name="Song X."/>
            <person name="Adiconis X."/>
            <person name="Fan L."/>
            <person name="Goldberg J.M."/>
            <person name="Levin J.Z."/>
            <person name="Young S."/>
            <person name="Zeng Q."/>
            <person name="Anikster Y."/>
            <person name="Bruce M."/>
            <person name="Wang M."/>
            <person name="Yin C."/>
            <person name="McCallum B."/>
            <person name="Szabo L.J."/>
            <person name="Hulbert S."/>
            <person name="Chen X."/>
            <person name="Fellers J.P."/>
        </authorList>
    </citation>
    <scope>NUCLEOTIDE SEQUENCE</scope>
    <source>
        <strain evidence="2">isolate 1-1 / race 1 (BBBD)</strain>
        <strain evidence="3">Isolate 1-1 / race 1 (BBBD)</strain>
    </source>
</reference>
<reference evidence="1" key="2">
    <citation type="submission" date="2016-05" db="EMBL/GenBank/DDBJ databases">
        <title>Comparative analysis highlights variable genome content of wheat rusts and divergence of the mating loci.</title>
        <authorList>
            <person name="Cuomo C.A."/>
            <person name="Bakkeren G."/>
            <person name="Szabo L."/>
            <person name="Khalil H."/>
            <person name="Joly D."/>
            <person name="Goldberg J."/>
            <person name="Young S."/>
            <person name="Zeng Q."/>
            <person name="Fellers J."/>
        </authorList>
    </citation>
    <scope>NUCLEOTIDE SEQUENCE [LARGE SCALE GENOMIC DNA]</scope>
    <source>
        <strain evidence="1">1-1 BBBD Race 1</strain>
    </source>
</reference>
<name>A0A180FXH5_PUCT1</name>
<keyword evidence="3" id="KW-1185">Reference proteome</keyword>
<evidence type="ECO:0000313" key="2">
    <source>
        <dbReference type="EnsemblFungi" id="PTTG_30768-t43_1-p1"/>
    </source>
</evidence>
<evidence type="ECO:0000313" key="3">
    <source>
        <dbReference type="Proteomes" id="UP000005240"/>
    </source>
</evidence>
<dbReference type="VEuPathDB" id="FungiDB:PTTG_30768"/>
<sequence length="83" mass="9100">MLGYEAGMTHILCDLHRPGSKTSFSGAFAETNNPFDAKQLKIPYIVQEGSFEKAALGDRLYQGSFSGELDVQRDSETYDTSGC</sequence>
<dbReference type="EnsemblFungi" id="PTTG_30768-t43_1">
    <property type="protein sequence ID" value="PTTG_30768-t43_1-p1"/>
    <property type="gene ID" value="PTTG_30768"/>
</dbReference>
<dbReference type="Proteomes" id="UP000005240">
    <property type="component" value="Unassembled WGS sequence"/>
</dbReference>
<organism evidence="1">
    <name type="scientific">Puccinia triticina (isolate 1-1 / race 1 (BBBD))</name>
    <name type="common">Brown leaf rust fungus</name>
    <dbReference type="NCBI Taxonomy" id="630390"/>
    <lineage>
        <taxon>Eukaryota</taxon>
        <taxon>Fungi</taxon>
        <taxon>Dikarya</taxon>
        <taxon>Basidiomycota</taxon>
        <taxon>Pucciniomycotina</taxon>
        <taxon>Pucciniomycetes</taxon>
        <taxon>Pucciniales</taxon>
        <taxon>Pucciniaceae</taxon>
        <taxon>Puccinia</taxon>
    </lineage>
</organism>
<dbReference type="EMBL" id="ADAS02006687">
    <property type="protein sequence ID" value="OAV85130.1"/>
    <property type="molecule type" value="Genomic_DNA"/>
</dbReference>
<reference evidence="1" key="1">
    <citation type="submission" date="2009-11" db="EMBL/GenBank/DDBJ databases">
        <authorList>
            <consortium name="The Broad Institute Genome Sequencing Platform"/>
            <person name="Ward D."/>
            <person name="Feldgarden M."/>
            <person name="Earl A."/>
            <person name="Young S.K."/>
            <person name="Zeng Q."/>
            <person name="Koehrsen M."/>
            <person name="Alvarado L."/>
            <person name="Berlin A."/>
            <person name="Bochicchio J."/>
            <person name="Borenstein D."/>
            <person name="Chapman S.B."/>
            <person name="Chen Z."/>
            <person name="Engels R."/>
            <person name="Freedman E."/>
            <person name="Gellesch M."/>
            <person name="Goldberg J."/>
            <person name="Griggs A."/>
            <person name="Gujja S."/>
            <person name="Heilman E."/>
            <person name="Heiman D."/>
            <person name="Hepburn T."/>
            <person name="Howarth C."/>
            <person name="Jen D."/>
            <person name="Larson L."/>
            <person name="Lewis B."/>
            <person name="Mehta T."/>
            <person name="Park D."/>
            <person name="Pearson M."/>
            <person name="Roberts A."/>
            <person name="Saif S."/>
            <person name="Shea T."/>
            <person name="Shenoy N."/>
            <person name="Sisk P."/>
            <person name="Stolte C."/>
            <person name="Sykes S."/>
            <person name="Thomson T."/>
            <person name="Walk T."/>
            <person name="White J."/>
            <person name="Yandava C."/>
            <person name="Izard J."/>
            <person name="Baranova O.V."/>
            <person name="Blanton J.M."/>
            <person name="Tanner A.C."/>
            <person name="Dewhirst F.E."/>
            <person name="Haas B."/>
            <person name="Nusbaum C."/>
            <person name="Birren B."/>
        </authorList>
    </citation>
    <scope>NUCLEOTIDE SEQUENCE [LARGE SCALE GENOMIC DNA]</scope>
    <source>
        <strain evidence="1">1-1 BBBD Race 1</strain>
    </source>
</reference>
<reference evidence="2" key="4">
    <citation type="submission" date="2025-05" db="UniProtKB">
        <authorList>
            <consortium name="EnsemblFungi"/>
        </authorList>
    </citation>
    <scope>IDENTIFICATION</scope>
    <source>
        <strain evidence="2">isolate 1-1 / race 1 (BBBD)</strain>
    </source>
</reference>